<keyword evidence="3" id="KW-0808">Transferase</keyword>
<evidence type="ECO:0000313" key="3">
    <source>
        <dbReference type="EMBL" id="SHE34583.1"/>
    </source>
</evidence>
<dbReference type="CDD" id="cd03801">
    <property type="entry name" value="GT4_PimA-like"/>
    <property type="match status" value="1"/>
</dbReference>
<evidence type="ECO:0000259" key="2">
    <source>
        <dbReference type="Pfam" id="PF13439"/>
    </source>
</evidence>
<dbReference type="InterPro" id="IPR028098">
    <property type="entry name" value="Glyco_trans_4-like_N"/>
</dbReference>
<dbReference type="Pfam" id="PF13439">
    <property type="entry name" value="Glyco_transf_4"/>
    <property type="match status" value="1"/>
</dbReference>
<keyword evidence="4" id="KW-1185">Reference proteome</keyword>
<feature type="domain" description="Glycosyl transferase family 1" evidence="1">
    <location>
        <begin position="194"/>
        <end position="348"/>
    </location>
</feature>
<proteinExistence type="predicted"/>
<dbReference type="EMBL" id="FQUS01000001">
    <property type="protein sequence ID" value="SHE34583.1"/>
    <property type="molecule type" value="Genomic_DNA"/>
</dbReference>
<evidence type="ECO:0000313" key="4">
    <source>
        <dbReference type="Proteomes" id="UP000184041"/>
    </source>
</evidence>
<dbReference type="PANTHER" id="PTHR46401:SF8">
    <property type="entry name" value="BLL6006 PROTEIN"/>
    <property type="match status" value="1"/>
</dbReference>
<dbReference type="PANTHER" id="PTHR46401">
    <property type="entry name" value="GLYCOSYLTRANSFERASE WBBK-RELATED"/>
    <property type="match status" value="1"/>
</dbReference>
<organism evidence="3 4">
    <name type="scientific">Fodinibius roseus</name>
    <dbReference type="NCBI Taxonomy" id="1194090"/>
    <lineage>
        <taxon>Bacteria</taxon>
        <taxon>Pseudomonadati</taxon>
        <taxon>Balneolota</taxon>
        <taxon>Balneolia</taxon>
        <taxon>Balneolales</taxon>
        <taxon>Balneolaceae</taxon>
        <taxon>Fodinibius</taxon>
    </lineage>
</organism>
<evidence type="ECO:0000259" key="1">
    <source>
        <dbReference type="Pfam" id="PF00534"/>
    </source>
</evidence>
<dbReference type="InterPro" id="IPR001296">
    <property type="entry name" value="Glyco_trans_1"/>
</dbReference>
<dbReference type="STRING" id="1194090.SAMN05443144_10199"/>
<feature type="domain" description="Glycosyltransferase subfamily 4-like N-terminal" evidence="2">
    <location>
        <begin position="13"/>
        <end position="178"/>
    </location>
</feature>
<accession>A0A1M4SQR8</accession>
<name>A0A1M4SQR8_9BACT</name>
<reference evidence="3 4" key="1">
    <citation type="submission" date="2016-11" db="EMBL/GenBank/DDBJ databases">
        <authorList>
            <person name="Jaros S."/>
            <person name="Januszkiewicz K."/>
            <person name="Wedrychowicz H."/>
        </authorList>
    </citation>
    <scope>NUCLEOTIDE SEQUENCE [LARGE SCALE GENOMIC DNA]</scope>
    <source>
        <strain evidence="3 4">DSM 21986</strain>
    </source>
</reference>
<protein>
    <submittedName>
        <fullName evidence="3">Glycosyltransferase involved in cell wall bisynthesis</fullName>
    </submittedName>
</protein>
<dbReference type="SUPFAM" id="SSF53756">
    <property type="entry name" value="UDP-Glycosyltransferase/glycogen phosphorylase"/>
    <property type="match status" value="1"/>
</dbReference>
<sequence length="380" mass="43627">MKVIINAASIFKGGAEQVVNSFINECTKFPQHEYHIFLGDNIYDSLEEDLFNSSFHFYRVEKRTGASIINIIKTVRYFNRLEKKIQPDVVISTGGHGYWIPKAPLVTGFNIPHYIYPESPYFNEISTKKKIYWKLKKQFDLFFYRQSDAIVVQTDDVNQRVKNLMPEVDVHTVSNTVNGVFMNPVFRDKILPPKGKDEVRLLTVSSNYAHKNLNIISKVLDELLEAGIKNVKFVLTLPDKAFEKFKSDKHQEYIVNIGPVPIEQCPTLYKECNMMFLPTLLECFSASYVEAMAMGKPILTSNLPFARTVCKNAAVYFDPMDPVDIADKIQHLIQNPEIQEELIQKGHKIFESINTPEERAAKFLSICENKVDKPEMEAVI</sequence>
<dbReference type="OrthoDB" id="502646at2"/>
<gene>
    <name evidence="3" type="ORF">SAMN05443144_10199</name>
</gene>
<dbReference type="GO" id="GO:0016757">
    <property type="term" value="F:glycosyltransferase activity"/>
    <property type="evidence" value="ECO:0007669"/>
    <property type="project" value="InterPro"/>
</dbReference>
<dbReference type="RefSeq" id="WP_073058854.1">
    <property type="nucleotide sequence ID" value="NZ_FQUS01000001.1"/>
</dbReference>
<dbReference type="Gene3D" id="3.40.50.2000">
    <property type="entry name" value="Glycogen Phosphorylase B"/>
    <property type="match status" value="2"/>
</dbReference>
<dbReference type="AlphaFoldDB" id="A0A1M4SQR8"/>
<dbReference type="Proteomes" id="UP000184041">
    <property type="component" value="Unassembled WGS sequence"/>
</dbReference>
<dbReference type="Pfam" id="PF00534">
    <property type="entry name" value="Glycos_transf_1"/>
    <property type="match status" value="1"/>
</dbReference>